<dbReference type="PATRIC" id="fig|1560201.3.peg.4210"/>
<evidence type="ECO:0000313" key="3">
    <source>
        <dbReference type="Proteomes" id="UP000036851"/>
    </source>
</evidence>
<proteinExistence type="predicted"/>
<evidence type="ECO:0000313" key="2">
    <source>
        <dbReference type="EMBL" id="KOC90357.1"/>
    </source>
</evidence>
<dbReference type="InterPro" id="IPR036629">
    <property type="entry name" value="YjbJ_sf"/>
</dbReference>
<organism evidence="1 4">
    <name type="scientific">Winslowiella iniecta</name>
    <dbReference type="NCBI Taxonomy" id="1560201"/>
    <lineage>
        <taxon>Bacteria</taxon>
        <taxon>Pseudomonadati</taxon>
        <taxon>Pseudomonadota</taxon>
        <taxon>Gammaproteobacteria</taxon>
        <taxon>Enterobacterales</taxon>
        <taxon>Erwiniaceae</taxon>
        <taxon>Winslowiella</taxon>
    </lineage>
</organism>
<comment type="caution">
    <text evidence="1">The sequence shown here is derived from an EMBL/GenBank/DDBJ whole genome shotgun (WGS) entry which is preliminary data.</text>
</comment>
<gene>
    <name evidence="1" type="ORF">NG42_19840</name>
    <name evidence="2" type="ORF">NG43_17140</name>
</gene>
<dbReference type="SUPFAM" id="SSF69047">
    <property type="entry name" value="Hypothetical protein YjbJ"/>
    <property type="match status" value="1"/>
</dbReference>
<dbReference type="AlphaFoldDB" id="A0A0L7SWQ4"/>
<dbReference type="Gene3D" id="1.10.1470.10">
    <property type="entry name" value="YjbJ"/>
    <property type="match status" value="1"/>
</dbReference>
<dbReference type="STRING" id="1560201.NG42_19840"/>
<accession>A0A0L7SWQ4</accession>
<dbReference type="Proteomes" id="UP000036851">
    <property type="component" value="Unassembled WGS sequence"/>
</dbReference>
<dbReference type="EMBL" id="JRXF01000030">
    <property type="protein sequence ID" value="KOC90357.1"/>
    <property type="molecule type" value="Genomic_DNA"/>
</dbReference>
<dbReference type="OrthoDB" id="9796058at2"/>
<reference evidence="3 4" key="1">
    <citation type="journal article" date="2015" name="Int. J. Syst. Evol. Microbiol.">
        <title>Erwinia iniecta sp. nov., isolated from Russian wheat aphids (Diuraphis noxia).</title>
        <authorList>
            <person name="Campillo T."/>
            <person name="Luna E."/>
            <person name="Portier P."/>
            <person name="Fischer-Le Saux M."/>
            <person name="Lapitan N."/>
            <person name="Tisserat N.A."/>
            <person name="Leach J.E."/>
        </authorList>
    </citation>
    <scope>NUCLEOTIDE SEQUENCE [LARGE SCALE GENOMIC DNA]</scope>
    <source>
        <strain evidence="1 4">B120</strain>
        <strain evidence="2 3">B149</strain>
    </source>
</reference>
<name>A0A0L7SWQ4_9GAMM</name>
<keyword evidence="4" id="KW-1185">Reference proteome</keyword>
<sequence>MNSDIIVGKCKQWKGQLWLIWAEWFDSDCAWVAGNNDWISGILQEDYGREQHQHDANVVVPKEPLQ</sequence>
<dbReference type="EMBL" id="JRXE01000036">
    <property type="protein sequence ID" value="KOC87604.1"/>
    <property type="molecule type" value="Genomic_DNA"/>
</dbReference>
<evidence type="ECO:0000313" key="4">
    <source>
        <dbReference type="Proteomes" id="UP000037088"/>
    </source>
</evidence>
<protein>
    <submittedName>
        <fullName evidence="1">Stress-response protein</fullName>
    </submittedName>
</protein>
<evidence type="ECO:0000313" key="1">
    <source>
        <dbReference type="EMBL" id="KOC87604.1"/>
    </source>
</evidence>
<dbReference type="Proteomes" id="UP000037088">
    <property type="component" value="Unassembled WGS sequence"/>
</dbReference>
<dbReference type="RefSeq" id="WP_052902458.1">
    <property type="nucleotide sequence ID" value="NZ_JRXE01000036.1"/>
</dbReference>